<sequence length="76" mass="8367">MTTNSAHFGDYPLGRPLSLPAPRFEHWAAITATISRVFGKLAAAATMEAADPSGRPRRARAAYLDQSTMSREMFRL</sequence>
<evidence type="ECO:0000313" key="2">
    <source>
        <dbReference type="Proteomes" id="UP001190465"/>
    </source>
</evidence>
<protein>
    <submittedName>
        <fullName evidence="1">Uncharacterized protein</fullName>
    </submittedName>
</protein>
<name>A0ABM9L9S1_9MYCO</name>
<accession>A0ABM9L9S1</accession>
<dbReference type="EMBL" id="OY726397">
    <property type="protein sequence ID" value="CAJ1495302.1"/>
    <property type="molecule type" value="Genomic_DNA"/>
</dbReference>
<gene>
    <name evidence="1" type="ORF">MU0053_000339</name>
</gene>
<proteinExistence type="predicted"/>
<evidence type="ECO:0000313" key="1">
    <source>
        <dbReference type="EMBL" id="CAJ1495302.1"/>
    </source>
</evidence>
<dbReference type="RefSeq" id="WP_308480694.1">
    <property type="nucleotide sequence ID" value="NZ_OY726397.1"/>
</dbReference>
<reference evidence="1 2" key="1">
    <citation type="submission" date="2023-08" db="EMBL/GenBank/DDBJ databases">
        <authorList>
            <person name="Folkvardsen B D."/>
            <person name="Norman A."/>
        </authorList>
    </citation>
    <scope>NUCLEOTIDE SEQUENCE [LARGE SCALE GENOMIC DNA]</scope>
    <source>
        <strain evidence="1 2">Mu0053</strain>
    </source>
</reference>
<dbReference type="Proteomes" id="UP001190465">
    <property type="component" value="Chromosome"/>
</dbReference>
<keyword evidence="2" id="KW-1185">Reference proteome</keyword>
<organism evidence="1 2">
    <name type="scientific">[Mycobacterium] burgundiense</name>
    <dbReference type="NCBI Taxonomy" id="3064286"/>
    <lineage>
        <taxon>Bacteria</taxon>
        <taxon>Bacillati</taxon>
        <taxon>Actinomycetota</taxon>
        <taxon>Actinomycetes</taxon>
        <taxon>Mycobacteriales</taxon>
        <taxon>Mycobacteriaceae</taxon>
        <taxon>Mycolicibacterium</taxon>
    </lineage>
</organism>